<dbReference type="Pfam" id="PF00400">
    <property type="entry name" value="WD40"/>
    <property type="match status" value="1"/>
</dbReference>
<dbReference type="STRING" id="105231.A0A1Y1HI00"/>
<keyword evidence="3 6" id="KW-0853">WD repeat</keyword>
<feature type="repeat" description="WD" evidence="6">
    <location>
        <begin position="295"/>
        <end position="336"/>
    </location>
</feature>
<protein>
    <submittedName>
        <fullName evidence="9">WD40 repeat-like superfamily protein</fullName>
    </submittedName>
</protein>
<dbReference type="Gene3D" id="2.130.10.10">
    <property type="entry name" value="YVTN repeat-like/Quinoprotein amine dehydrogenase"/>
    <property type="match status" value="1"/>
</dbReference>
<keyword evidence="4" id="KW-0677">Repeat</keyword>
<evidence type="ECO:0000256" key="2">
    <source>
        <dbReference type="ARBA" id="ARBA00022552"/>
    </source>
</evidence>
<comment type="subcellular location">
    <subcellularLocation>
        <location evidence="1">Nucleus</location>
        <location evidence="1">Nucleolus</location>
    </subcellularLocation>
</comment>
<dbReference type="SMART" id="SM00320">
    <property type="entry name" value="WD40"/>
    <property type="match status" value="5"/>
</dbReference>
<dbReference type="InterPro" id="IPR036322">
    <property type="entry name" value="WD40_repeat_dom_sf"/>
</dbReference>
<keyword evidence="10" id="KW-1185">Reference proteome</keyword>
<sequence length="559" mass="61745">MAATGVEGPPPRKKARKSDGSADTPKPSLEEAQAVIEKQQQKDTRKKAVKYNRGPQTKLKGIQDKKLKGQLRATEKLYGEAATSAAKVEQWLLPAEAGFLEAEGVERTQNYRQEAILPHLDLTSQRKIFDLRLPDLGPYSLDYTRSGRHLLVGGRKGHLAIMDWARAQLVTELQVKETTRDVQFLHNESFFAAAQKKYVYVYDKRGIEVHCLKEHTDVLKLGFLHHHFLLASVGKYGVLRYQDTSTGAIVSQHKTKLGRCGVLGVNPYNAAVGLGHSNGTVSFWSPNMSTPLVSLLCHRGPVTALAFDVEGRHMVTGGIDGQVKVWDVRKFQPVHAYFSPQPAQALDVSQRGLLTVAHGSTVQVWQDALKTKAKSPYLTHRLFDNSAIADVAFCPFEDALALGHSGGFSSIIVPGAGNPNFDSFVANPYETKKQRREAEVHLLLDKLQPETITLDPYWIGGVRKAPKELQKAQAAAEAEANRKAALQAGKEAALKNKAKGKSKPTKKHRKKQLNIIDNKKATVSADLASKQLKRKQESAVEDSDADMLRSSALARFYKR</sequence>
<evidence type="ECO:0000256" key="1">
    <source>
        <dbReference type="ARBA" id="ARBA00004604"/>
    </source>
</evidence>
<evidence type="ECO:0000313" key="10">
    <source>
        <dbReference type="Proteomes" id="UP000054558"/>
    </source>
</evidence>
<dbReference type="AlphaFoldDB" id="A0A1Y1HI00"/>
<dbReference type="SUPFAM" id="SSF50978">
    <property type="entry name" value="WD40 repeat-like"/>
    <property type="match status" value="1"/>
</dbReference>
<dbReference type="PANTHER" id="PTHR14085">
    <property type="entry name" value="WD-REPEAT PROTEIN BING4"/>
    <property type="match status" value="1"/>
</dbReference>
<dbReference type="FunFam" id="2.130.10.10:FF:000378">
    <property type="entry name" value="U3 small nucleolar RNA-associated protein 7"/>
    <property type="match status" value="1"/>
</dbReference>
<evidence type="ECO:0000256" key="5">
    <source>
        <dbReference type="ARBA" id="ARBA00023242"/>
    </source>
</evidence>
<evidence type="ECO:0000256" key="7">
    <source>
        <dbReference type="SAM" id="MobiDB-lite"/>
    </source>
</evidence>
<feature type="region of interest" description="Disordered" evidence="7">
    <location>
        <begin position="493"/>
        <end position="520"/>
    </location>
</feature>
<organism evidence="9 10">
    <name type="scientific">Klebsormidium nitens</name>
    <name type="common">Green alga</name>
    <name type="synonym">Ulothrix nitens</name>
    <dbReference type="NCBI Taxonomy" id="105231"/>
    <lineage>
        <taxon>Eukaryota</taxon>
        <taxon>Viridiplantae</taxon>
        <taxon>Streptophyta</taxon>
        <taxon>Klebsormidiophyceae</taxon>
        <taxon>Klebsormidiales</taxon>
        <taxon>Klebsormidiaceae</taxon>
        <taxon>Klebsormidium</taxon>
    </lineage>
</organism>
<dbReference type="PROSITE" id="PS50294">
    <property type="entry name" value="WD_REPEATS_REGION"/>
    <property type="match status" value="1"/>
</dbReference>
<evidence type="ECO:0000256" key="6">
    <source>
        <dbReference type="PROSITE-ProRule" id="PRU00221"/>
    </source>
</evidence>
<dbReference type="Pfam" id="PF08149">
    <property type="entry name" value="BING4CT"/>
    <property type="match status" value="1"/>
</dbReference>
<dbReference type="InterPro" id="IPR001680">
    <property type="entry name" value="WD40_rpt"/>
</dbReference>
<dbReference type="GO" id="GO:0032040">
    <property type="term" value="C:small-subunit processome"/>
    <property type="evidence" value="ECO:0000318"/>
    <property type="project" value="GO_Central"/>
</dbReference>
<dbReference type="OrthoDB" id="10251154at2759"/>
<accession>A0A1Y1HI00</accession>
<feature type="region of interest" description="Disordered" evidence="7">
    <location>
        <begin position="1"/>
        <end position="57"/>
    </location>
</feature>
<evidence type="ECO:0000259" key="8">
    <source>
        <dbReference type="SMART" id="SM01033"/>
    </source>
</evidence>
<keyword evidence="5" id="KW-0539">Nucleus</keyword>
<dbReference type="EMBL" id="DF236956">
    <property type="protein sequence ID" value="GAQ78070.1"/>
    <property type="molecule type" value="Genomic_DNA"/>
</dbReference>
<dbReference type="PROSITE" id="PS00678">
    <property type="entry name" value="WD_REPEATS_1"/>
    <property type="match status" value="1"/>
</dbReference>
<dbReference type="OMA" id="EFLPYHW"/>
<dbReference type="GO" id="GO:0005730">
    <property type="term" value="C:nucleolus"/>
    <property type="evidence" value="ECO:0000318"/>
    <property type="project" value="GO_Central"/>
</dbReference>
<dbReference type="InterPro" id="IPR012952">
    <property type="entry name" value="BING4_C_dom"/>
</dbReference>
<reference evidence="9 10" key="1">
    <citation type="journal article" date="2014" name="Nat. Commun.">
        <title>Klebsormidium flaccidum genome reveals primary factors for plant terrestrial adaptation.</title>
        <authorList>
            <person name="Hori K."/>
            <person name="Maruyama F."/>
            <person name="Fujisawa T."/>
            <person name="Togashi T."/>
            <person name="Yamamoto N."/>
            <person name="Seo M."/>
            <person name="Sato S."/>
            <person name="Yamada T."/>
            <person name="Mori H."/>
            <person name="Tajima N."/>
            <person name="Moriyama T."/>
            <person name="Ikeuchi M."/>
            <person name="Watanabe M."/>
            <person name="Wada H."/>
            <person name="Kobayashi K."/>
            <person name="Saito M."/>
            <person name="Masuda T."/>
            <person name="Sasaki-Sekimoto Y."/>
            <person name="Mashiguchi K."/>
            <person name="Awai K."/>
            <person name="Shimojima M."/>
            <person name="Masuda S."/>
            <person name="Iwai M."/>
            <person name="Nobusawa T."/>
            <person name="Narise T."/>
            <person name="Kondo S."/>
            <person name="Saito H."/>
            <person name="Sato R."/>
            <person name="Murakawa M."/>
            <person name="Ihara Y."/>
            <person name="Oshima-Yamada Y."/>
            <person name="Ohtaka K."/>
            <person name="Satoh M."/>
            <person name="Sonobe K."/>
            <person name="Ishii M."/>
            <person name="Ohtani R."/>
            <person name="Kanamori-Sato M."/>
            <person name="Honoki R."/>
            <person name="Miyazaki D."/>
            <person name="Mochizuki H."/>
            <person name="Umetsu J."/>
            <person name="Higashi K."/>
            <person name="Shibata D."/>
            <person name="Kamiya Y."/>
            <person name="Sato N."/>
            <person name="Nakamura Y."/>
            <person name="Tabata S."/>
            <person name="Ida S."/>
            <person name="Kurokawa K."/>
            <person name="Ohta H."/>
        </authorList>
    </citation>
    <scope>NUCLEOTIDE SEQUENCE [LARGE SCALE GENOMIC DNA]</scope>
    <source>
        <strain evidence="9 10">NIES-2285</strain>
    </source>
</reference>
<dbReference type="InterPro" id="IPR040315">
    <property type="entry name" value="WDR46/Utp7"/>
</dbReference>
<dbReference type="Proteomes" id="UP000054558">
    <property type="component" value="Unassembled WGS sequence"/>
</dbReference>
<feature type="domain" description="BING4 C-terminal" evidence="8">
    <location>
        <begin position="376"/>
        <end position="456"/>
    </location>
</feature>
<evidence type="ECO:0000256" key="3">
    <source>
        <dbReference type="ARBA" id="ARBA00022574"/>
    </source>
</evidence>
<dbReference type="SMART" id="SM01033">
    <property type="entry name" value="BING4CT"/>
    <property type="match status" value="1"/>
</dbReference>
<gene>
    <name evidence="9" type="ORF">KFL_000070390</name>
</gene>
<name>A0A1Y1HI00_KLENI</name>
<dbReference type="InterPro" id="IPR015943">
    <property type="entry name" value="WD40/YVTN_repeat-like_dom_sf"/>
</dbReference>
<evidence type="ECO:0000313" key="9">
    <source>
        <dbReference type="EMBL" id="GAQ78070.1"/>
    </source>
</evidence>
<evidence type="ECO:0000256" key="4">
    <source>
        <dbReference type="ARBA" id="ARBA00022737"/>
    </source>
</evidence>
<dbReference type="InterPro" id="IPR019775">
    <property type="entry name" value="WD40_repeat_CS"/>
</dbReference>
<dbReference type="PANTHER" id="PTHR14085:SF3">
    <property type="entry name" value="WD REPEAT-CONTAINING PROTEIN 46"/>
    <property type="match status" value="1"/>
</dbReference>
<dbReference type="GO" id="GO:0000462">
    <property type="term" value="P:maturation of SSU-rRNA from tricistronic rRNA transcript (SSU-rRNA, 5.8S rRNA, LSU-rRNA)"/>
    <property type="evidence" value="ECO:0000318"/>
    <property type="project" value="GO_Central"/>
</dbReference>
<keyword evidence="2" id="KW-0698">rRNA processing</keyword>
<proteinExistence type="predicted"/>
<dbReference type="PROSITE" id="PS50082">
    <property type="entry name" value="WD_REPEATS_2"/>
    <property type="match status" value="1"/>
</dbReference>
<feature type="compositionally biased region" description="Basic residues" evidence="7">
    <location>
        <begin position="496"/>
        <end position="512"/>
    </location>
</feature>